<proteinExistence type="predicted"/>
<protein>
    <submittedName>
        <fullName evidence="1">Uncharacterized protein</fullName>
    </submittedName>
</protein>
<dbReference type="EMBL" id="GBXM01034827">
    <property type="protein sequence ID" value="JAH73750.1"/>
    <property type="molecule type" value="Transcribed_RNA"/>
</dbReference>
<dbReference type="EMBL" id="GBXM01056202">
    <property type="protein sequence ID" value="JAH52375.1"/>
    <property type="molecule type" value="Transcribed_RNA"/>
</dbReference>
<reference evidence="1" key="2">
    <citation type="journal article" date="2015" name="Fish Shellfish Immunol.">
        <title>Early steps in the European eel (Anguilla anguilla)-Vibrio vulnificus interaction in the gills: Role of the RtxA13 toxin.</title>
        <authorList>
            <person name="Callol A."/>
            <person name="Pajuelo D."/>
            <person name="Ebbesson L."/>
            <person name="Teles M."/>
            <person name="MacKenzie S."/>
            <person name="Amaro C."/>
        </authorList>
    </citation>
    <scope>NUCLEOTIDE SEQUENCE</scope>
</reference>
<accession>A0A0E9THK6</accession>
<name>A0A0E9THK6_ANGAN</name>
<organism evidence="1">
    <name type="scientific">Anguilla anguilla</name>
    <name type="common">European freshwater eel</name>
    <name type="synonym">Muraena anguilla</name>
    <dbReference type="NCBI Taxonomy" id="7936"/>
    <lineage>
        <taxon>Eukaryota</taxon>
        <taxon>Metazoa</taxon>
        <taxon>Chordata</taxon>
        <taxon>Craniata</taxon>
        <taxon>Vertebrata</taxon>
        <taxon>Euteleostomi</taxon>
        <taxon>Actinopterygii</taxon>
        <taxon>Neopterygii</taxon>
        <taxon>Teleostei</taxon>
        <taxon>Anguilliformes</taxon>
        <taxon>Anguillidae</taxon>
        <taxon>Anguilla</taxon>
    </lineage>
</organism>
<dbReference type="AlphaFoldDB" id="A0A0E9THK6"/>
<evidence type="ECO:0000313" key="1">
    <source>
        <dbReference type="EMBL" id="JAH52375.1"/>
    </source>
</evidence>
<sequence>MNSRVFEIQRMFTSLTLFL</sequence>
<reference evidence="1" key="1">
    <citation type="submission" date="2014-11" db="EMBL/GenBank/DDBJ databases">
        <authorList>
            <person name="Amaro Gonzalez C."/>
        </authorList>
    </citation>
    <scope>NUCLEOTIDE SEQUENCE</scope>
</reference>